<evidence type="ECO:0000256" key="4">
    <source>
        <dbReference type="ARBA" id="ARBA00022729"/>
    </source>
</evidence>
<dbReference type="SUPFAM" id="SSF50911">
    <property type="entry name" value="Mannose 6-phosphate receptor domain"/>
    <property type="match status" value="1"/>
</dbReference>
<sequence length="259" mass="28601">VCETNFIRCVPCPPGSYIVVENRTCVHCPPQTYLNSTATPGPNACVKCGNNLKSTDGVECVTDCRTYQVNGVEIFSRDGSRYLHVFNMSFCSSTRVSCSSSPELQIVGGNDQESVVKGLLCKITSIPRSDENLYANPLVLGERIVSISDQPSFEQVNVSKDVFSAWEFPQVYFLYHYSAVSRSCVNGFHTVVVFRCDPSANETRVELPTACPDGTCDGCLYYIFVYSRQACPVCGPDDYEEIVEACRNGVQLVHFIPSK</sequence>
<evidence type="ECO:0000256" key="5">
    <source>
        <dbReference type="ARBA" id="ARBA00023157"/>
    </source>
</evidence>
<dbReference type="WBParaSite" id="SBAD_0001180101-mRNA-1">
    <property type="protein sequence ID" value="SBAD_0001180101-mRNA-1"/>
    <property type="gene ID" value="SBAD_0001180101"/>
</dbReference>
<proteinExistence type="inferred from homology"/>
<dbReference type="GO" id="GO:0005886">
    <property type="term" value="C:plasma membrane"/>
    <property type="evidence" value="ECO:0007669"/>
    <property type="project" value="UniProtKB-SubCell"/>
</dbReference>
<dbReference type="InterPro" id="IPR009011">
    <property type="entry name" value="Man6P_isomerase_rcpt-bd_dom_sf"/>
</dbReference>
<keyword evidence="9" id="KW-1185">Reference proteome</keyword>
<evidence type="ECO:0000313" key="8">
    <source>
        <dbReference type="EMBL" id="VDP39883.1"/>
    </source>
</evidence>
<evidence type="ECO:0000256" key="3">
    <source>
        <dbReference type="ARBA" id="ARBA00022475"/>
    </source>
</evidence>
<keyword evidence="4" id="KW-0732">Signal</keyword>
<keyword evidence="3" id="KW-1003">Cell membrane</keyword>
<evidence type="ECO:0000256" key="6">
    <source>
        <dbReference type="ARBA" id="ARBA00023180"/>
    </source>
</evidence>
<dbReference type="Proteomes" id="UP000270296">
    <property type="component" value="Unassembled WGS sequence"/>
</dbReference>
<evidence type="ECO:0000313" key="10">
    <source>
        <dbReference type="WBParaSite" id="SBAD_0001180101-mRNA-1"/>
    </source>
</evidence>
<keyword evidence="5" id="KW-1015">Disulfide bond</keyword>
<dbReference type="PROSITE" id="PS51914">
    <property type="entry name" value="MRH"/>
    <property type="match status" value="1"/>
</dbReference>
<keyword evidence="6" id="KW-0325">Glycoprotein</keyword>
<reference evidence="10" key="1">
    <citation type="submission" date="2016-06" db="UniProtKB">
        <authorList>
            <consortium name="WormBaseParasite"/>
        </authorList>
    </citation>
    <scope>IDENTIFICATION</scope>
</reference>
<reference evidence="8 9" key="2">
    <citation type="submission" date="2018-11" db="EMBL/GenBank/DDBJ databases">
        <authorList>
            <consortium name="Pathogen Informatics"/>
        </authorList>
    </citation>
    <scope>NUCLEOTIDE SEQUENCE [LARGE SCALE GENOMIC DNA]</scope>
</reference>
<dbReference type="Pfam" id="PF23087">
    <property type="entry name" value="MRH_ELAPOR1_9th"/>
    <property type="match status" value="1"/>
</dbReference>
<dbReference type="AlphaFoldDB" id="A0A183J6B7"/>
<dbReference type="InterPro" id="IPR044865">
    <property type="entry name" value="MRH_dom"/>
</dbReference>
<comment type="subcellular location">
    <subcellularLocation>
        <location evidence="1">Cell membrane</location>
        <topology evidence="1">Single-pass type I membrane protein</topology>
    </subcellularLocation>
</comment>
<accession>A0A183J6B7</accession>
<dbReference type="EMBL" id="UZAM01015615">
    <property type="protein sequence ID" value="VDP39883.1"/>
    <property type="molecule type" value="Genomic_DNA"/>
</dbReference>
<feature type="domain" description="MRH" evidence="7">
    <location>
        <begin position="62"/>
        <end position="233"/>
    </location>
</feature>
<dbReference type="PANTHER" id="PTHR22727">
    <property type="entry name" value="PROTEIN CBG13728"/>
    <property type="match status" value="1"/>
</dbReference>
<evidence type="ECO:0000256" key="2">
    <source>
        <dbReference type="ARBA" id="ARBA00007627"/>
    </source>
</evidence>
<gene>
    <name evidence="8" type="ORF">SBAD_LOCUS11415</name>
</gene>
<comment type="similarity">
    <text evidence="2">Belongs to the ELAPOR family.</text>
</comment>
<name>A0A183J6B7_9BILA</name>
<dbReference type="OrthoDB" id="439917at2759"/>
<evidence type="ECO:0000256" key="1">
    <source>
        <dbReference type="ARBA" id="ARBA00004251"/>
    </source>
</evidence>
<organism evidence="10">
    <name type="scientific">Soboliphyme baturini</name>
    <dbReference type="NCBI Taxonomy" id="241478"/>
    <lineage>
        <taxon>Eukaryota</taxon>
        <taxon>Metazoa</taxon>
        <taxon>Ecdysozoa</taxon>
        <taxon>Nematoda</taxon>
        <taxon>Enoplea</taxon>
        <taxon>Dorylaimia</taxon>
        <taxon>Dioctophymatida</taxon>
        <taxon>Dioctophymatoidea</taxon>
        <taxon>Soboliphymatidae</taxon>
        <taxon>Soboliphyme</taxon>
    </lineage>
</organism>
<evidence type="ECO:0000313" key="9">
    <source>
        <dbReference type="Proteomes" id="UP000270296"/>
    </source>
</evidence>
<evidence type="ECO:0000259" key="7">
    <source>
        <dbReference type="PROSITE" id="PS51914"/>
    </source>
</evidence>
<keyword evidence="3" id="KW-0472">Membrane</keyword>
<dbReference type="PANTHER" id="PTHR22727:SF15">
    <property type="entry name" value="MRH DOMAIN-CONTAINING PROTEIN"/>
    <property type="match status" value="1"/>
</dbReference>
<dbReference type="InterPro" id="IPR039181">
    <property type="entry name" value="Elapor1/2"/>
</dbReference>
<dbReference type="InterPro" id="IPR056607">
    <property type="entry name" value="Elapor1/2_MRH"/>
</dbReference>
<protein>
    <submittedName>
        <fullName evidence="10">MRH domain-containing protein</fullName>
    </submittedName>
</protein>